<gene>
    <name evidence="7" type="ORF">QIS74_09195</name>
</gene>
<dbReference type="Pfam" id="PF24883">
    <property type="entry name" value="NPHP3_N"/>
    <property type="match status" value="1"/>
</dbReference>
<dbReference type="PRINTS" id="PR00385">
    <property type="entry name" value="P450"/>
</dbReference>
<feature type="repeat" description="ANK" evidence="3">
    <location>
        <begin position="1630"/>
        <end position="1662"/>
    </location>
</feature>
<keyword evidence="2" id="KW-0349">Heme</keyword>
<dbReference type="Gene3D" id="3.40.50.300">
    <property type="entry name" value="P-loop containing nucleotide triphosphate hydrolases"/>
    <property type="match status" value="1"/>
</dbReference>
<keyword evidence="8" id="KW-1185">Reference proteome</keyword>
<organism evidence="7 8">
    <name type="scientific">Colletotrichum tabaci</name>
    <dbReference type="NCBI Taxonomy" id="1209068"/>
    <lineage>
        <taxon>Eukaryota</taxon>
        <taxon>Fungi</taxon>
        <taxon>Dikarya</taxon>
        <taxon>Ascomycota</taxon>
        <taxon>Pezizomycotina</taxon>
        <taxon>Sordariomycetes</taxon>
        <taxon>Hypocreomycetidae</taxon>
        <taxon>Glomerellales</taxon>
        <taxon>Glomerellaceae</taxon>
        <taxon>Colletotrichum</taxon>
        <taxon>Colletotrichum destructivum species complex</taxon>
    </lineage>
</organism>
<name>A0AAV9T714_9PEZI</name>
<feature type="repeat" description="ANK" evidence="3">
    <location>
        <begin position="1531"/>
        <end position="1563"/>
    </location>
</feature>
<dbReference type="InterPro" id="IPR055530">
    <property type="entry name" value="DUF7104"/>
</dbReference>
<feature type="repeat" description="ANK" evidence="3">
    <location>
        <begin position="1597"/>
        <end position="1629"/>
    </location>
</feature>
<dbReference type="GO" id="GO:0020037">
    <property type="term" value="F:heme binding"/>
    <property type="evidence" value="ECO:0007669"/>
    <property type="project" value="InterPro"/>
</dbReference>
<dbReference type="PROSITE" id="PS50088">
    <property type="entry name" value="ANK_REPEAT"/>
    <property type="match status" value="7"/>
</dbReference>
<sequence length="2141" mass="239596">MATDPRPRRREDFRIAVLCALQLEYNAATLAFDEFFDEEGDKFGRARGDPNTYTTGRIGKYNVVMALLPSMGTTTSAAAMASFRSSYTELKLAILVGICGGVPSPGTEKEILLGDVIVSKTVVQYDFGRQLPHQFKPKDTLEDNLSRPNKDIRSLLSKLETERAFDFLQRRTNEILTQIQQTAAKPGRKGTRYPHPGAAQDRLFSPDYLHRHRDDADCGCDDSWVCDTALDASCIELECNIAHLVPRKRLEMKKRKREGTVTEAQEPHILIGRVGSGNTVMKSGAHRDSIAQKHDLIAFEMEAAGAWDEVPCVVVKGVCDYADSHKNKKWQTFAAATAASTMKALLEQYIQTDSPEGPRTEFTTQRNNEILLWISKEPYEQHHTQTKSEVLEGTGKWLLEDEIFQKWKNENVSSILWLHGIPGSGKSKLTSIVVEDARQTPQKALVYFYCSRNPAEPGRAEPSSIAASLARQLARPQPGGEILEAATKAYNKVEDKAFASNSLTLGESQDLIHKLLESYEGQTITLVIDALDECNEATRSSLLELLESLLDAPALLKIFVSSRDDQDIVYNLRQYENLFLSSERNSEDIALFVRSETRRLIEKKSLLRGSARQEELRDKIILELTSKAHGMFRWASLHIQELCRQATDAAIEERLVKMPRTLEGLYREILEKIENRDAVADRDLAMNAFSWLLCAQDQLKSDVFLALVSGAKNGSAPAISRNQLLELCNNLILFDETLDAFRFSHLSLKEVLSYTPSILLVIYAFDLFGVLSPERLEELAQARPRSLNGATHEELAVRYGSIRVLQLHFDNAIPFNLTKEVVQAAAANEENGVQVMALLLDTRGVDIRITEEVLTAAASNEIYGDKIMAFLLEKRGFEVEITEGIVRAAVRNGQKAVEITSLLFKQRGGQIRITRNIVLAAMRNNDSSLAIMKLLLEERGDEIEISTDVILAAFDDDEEKYFYFGGFDSVLSLLFAERRGQIRVTEGFITAICLTGDCTKKVLELLLDESEHDLQVTDTLLEAVAVSFEDKNEMMALLLDRTKMMDHITDEHMEIIVNSFDDTIVRKFVSMYGDSMKATESIVKAAVGNKNHSVEVMSLLFNEYGSAVQITPEIVQAAVSNESSGASIMTLLLNKRGDEIHITDEIVRKAVQGPIDLMALLLARRGDEIQITNDIVELAAKNTDSLLEMTKTIWEKRGSEVQSTEKLFIHAASNAYGGPEFDDWWLKLLLDRRKEGFQLTEGIVSAAAGNHSRGGYLIELLLDSCGDDVPITEEVLKAAVEAGHGDQMIALLLHRRGDSIHITEEVVRVAVENRDCGNRILEILLDRYGVDIPITDDIVKSAASNPKCGDKTITVLLERRNDLKITQKVLKAAIGNAYRGDKVMVAILEKFRDINLQGFEYDELQTASLHGHQGIVQMLLDNNADVNIQGGQHNTSLQAASYQGHTEVIQMLLNNNADVNSQGGWYGNALQAASYQGHTEIVQMLLNNYADVNSQGGWYNTALQAASFQGHTEVVQMLLENNADVNIQGGRHNTALQAASCRGHIRIVQTLLENNADVNIQGGRYNTALQAASCRGHIRIVQTLLENNADVNIQGGRYNTALQAASCRGHIGIIQTLLENNADVNIQGGRYNTALQAASCRGHIRIVQTLLENNADVNAPGGFYGGSLQAAAAGIYSSMMIYRGFFHRLHRFPGPFLARFTNLYITFKIWNKMHLHEDIRKLHEKYGDVVRVGPTELSINKPGAINAVFLDTDCMKGPWYNLLHPMISMQMVRDKEAHSKRRKAWEYGFTSKALRDYEPRVLKYTDQLLAGIESRAGVAFNAALWFNFYSFDVMGEFSLGRGFRMLEDGAAHFYMDALHDETRAVGRFTHAMWALPLYRGVAVWNAGVRRFKTWIAGQVRRRIENKPESADIFTWVLEDYKAKGEHSAQDMLNLFGDCILITVAGSDTVAAVLSCLFMELARHPQEYKKLQEEVDEYFRHHDKPEHAPLSKLRYLQACIDESLRLHPPVPSGVQRMTPPEGLQVDDVWLPGDTIVFVPSYTQYRDVRFFERPDEFIPERWTDRPELVKNAAVFVPFSTGHDVCIGKQLGLMETRFVTSAIVHRFNVEYAEGQTGESFLEGNKDTGTLTVAPLQVVFTPRKS</sequence>
<feature type="repeat" description="ANK" evidence="3">
    <location>
        <begin position="1564"/>
        <end position="1596"/>
    </location>
</feature>
<dbReference type="Gene3D" id="1.25.40.20">
    <property type="entry name" value="Ankyrin repeat-containing domain"/>
    <property type="match status" value="3"/>
</dbReference>
<evidence type="ECO:0000313" key="7">
    <source>
        <dbReference type="EMBL" id="KAK6213193.1"/>
    </source>
</evidence>
<feature type="binding site" description="axial binding residue" evidence="2">
    <location>
        <position position="2083"/>
    </location>
    <ligand>
        <name>heme</name>
        <dbReference type="ChEBI" id="CHEBI:30413"/>
    </ligand>
    <ligandPart>
        <name>Fe</name>
        <dbReference type="ChEBI" id="CHEBI:18248"/>
    </ligandPart>
</feature>
<dbReference type="InterPro" id="IPR056884">
    <property type="entry name" value="NPHP3-like_N"/>
</dbReference>
<dbReference type="PRINTS" id="PR00463">
    <property type="entry name" value="EP450I"/>
</dbReference>
<keyword evidence="1" id="KW-0677">Repeat</keyword>
<dbReference type="Gene3D" id="1.20.5.340">
    <property type="match status" value="5"/>
</dbReference>
<dbReference type="Pfam" id="PF00067">
    <property type="entry name" value="p450"/>
    <property type="match status" value="1"/>
</dbReference>
<protein>
    <submittedName>
        <fullName evidence="7">Cytochrome p450</fullName>
    </submittedName>
</protein>
<evidence type="ECO:0000259" key="5">
    <source>
        <dbReference type="Pfam" id="PF01048"/>
    </source>
</evidence>
<dbReference type="GO" id="GO:0004497">
    <property type="term" value="F:monooxygenase activity"/>
    <property type="evidence" value="ECO:0007669"/>
    <property type="project" value="InterPro"/>
</dbReference>
<feature type="domain" description="Nephrocystin 3-like N-terminal" evidence="6">
    <location>
        <begin position="393"/>
        <end position="563"/>
    </location>
</feature>
<dbReference type="SUPFAM" id="SSF48403">
    <property type="entry name" value="Ankyrin repeat"/>
    <property type="match status" value="1"/>
</dbReference>
<accession>A0AAV9T714</accession>
<keyword evidence="3" id="KW-0040">ANK repeat</keyword>
<evidence type="ECO:0000256" key="4">
    <source>
        <dbReference type="SAM" id="MobiDB-lite"/>
    </source>
</evidence>
<dbReference type="InterPro" id="IPR027417">
    <property type="entry name" value="P-loop_NTPase"/>
</dbReference>
<dbReference type="SMART" id="SM00248">
    <property type="entry name" value="ANK"/>
    <property type="match status" value="10"/>
</dbReference>
<evidence type="ECO:0000256" key="1">
    <source>
        <dbReference type="ARBA" id="ARBA00022737"/>
    </source>
</evidence>
<dbReference type="InterPro" id="IPR036396">
    <property type="entry name" value="Cyt_P450_sf"/>
</dbReference>
<dbReference type="EMBL" id="JASAOK010000044">
    <property type="protein sequence ID" value="KAK6213193.1"/>
    <property type="molecule type" value="Genomic_DNA"/>
</dbReference>
<dbReference type="GO" id="GO:0009116">
    <property type="term" value="P:nucleoside metabolic process"/>
    <property type="evidence" value="ECO:0007669"/>
    <property type="project" value="InterPro"/>
</dbReference>
<proteinExistence type="predicted"/>
<dbReference type="Gene3D" id="1.10.630.10">
    <property type="entry name" value="Cytochrome P450"/>
    <property type="match status" value="1"/>
</dbReference>
<dbReference type="InterPro" id="IPR002110">
    <property type="entry name" value="Ankyrin_rpt"/>
</dbReference>
<comment type="cofactor">
    <cofactor evidence="2">
        <name>heme</name>
        <dbReference type="ChEBI" id="CHEBI:30413"/>
    </cofactor>
</comment>
<dbReference type="GO" id="GO:0016705">
    <property type="term" value="F:oxidoreductase activity, acting on paired donors, with incorporation or reduction of molecular oxygen"/>
    <property type="evidence" value="ECO:0007669"/>
    <property type="project" value="InterPro"/>
</dbReference>
<feature type="region of interest" description="Disordered" evidence="4">
    <location>
        <begin position="182"/>
        <end position="201"/>
    </location>
</feature>
<dbReference type="Proteomes" id="UP001327957">
    <property type="component" value="Unassembled WGS sequence"/>
</dbReference>
<dbReference type="InterPro" id="IPR000845">
    <property type="entry name" value="Nucleoside_phosphorylase_d"/>
</dbReference>
<feature type="domain" description="Nucleoside phosphorylase" evidence="5">
    <location>
        <begin position="14"/>
        <end position="137"/>
    </location>
</feature>
<evidence type="ECO:0000256" key="3">
    <source>
        <dbReference type="PROSITE-ProRule" id="PRU00023"/>
    </source>
</evidence>
<dbReference type="SUPFAM" id="SSF53167">
    <property type="entry name" value="Purine and uridine phosphorylases"/>
    <property type="match status" value="1"/>
</dbReference>
<dbReference type="SUPFAM" id="SSF48264">
    <property type="entry name" value="Cytochrome P450"/>
    <property type="match status" value="1"/>
</dbReference>
<dbReference type="Pfam" id="PF13637">
    <property type="entry name" value="Ank_4"/>
    <property type="match status" value="1"/>
</dbReference>
<dbReference type="InterPro" id="IPR035994">
    <property type="entry name" value="Nucleoside_phosphorylase_sf"/>
</dbReference>
<dbReference type="InterPro" id="IPR053137">
    <property type="entry name" value="NLR-like"/>
</dbReference>
<dbReference type="GO" id="GO:0005506">
    <property type="term" value="F:iron ion binding"/>
    <property type="evidence" value="ECO:0007669"/>
    <property type="project" value="InterPro"/>
</dbReference>
<keyword evidence="2" id="KW-0408">Iron</keyword>
<evidence type="ECO:0000313" key="8">
    <source>
        <dbReference type="Proteomes" id="UP001327957"/>
    </source>
</evidence>
<dbReference type="CDD" id="cd11061">
    <property type="entry name" value="CYP67-like"/>
    <property type="match status" value="1"/>
</dbReference>
<feature type="repeat" description="ANK" evidence="3">
    <location>
        <begin position="1468"/>
        <end position="1497"/>
    </location>
</feature>
<dbReference type="InterPro" id="IPR001128">
    <property type="entry name" value="Cyt_P450"/>
</dbReference>
<evidence type="ECO:0000256" key="2">
    <source>
        <dbReference type="PIRSR" id="PIRSR602401-1"/>
    </source>
</evidence>
<dbReference type="SUPFAM" id="SSF52540">
    <property type="entry name" value="P-loop containing nucleoside triphosphate hydrolases"/>
    <property type="match status" value="1"/>
</dbReference>
<dbReference type="Pfam" id="PF01048">
    <property type="entry name" value="PNP_UDP_1"/>
    <property type="match status" value="1"/>
</dbReference>
<dbReference type="Gene3D" id="3.40.50.1580">
    <property type="entry name" value="Nucleoside phosphorylase domain"/>
    <property type="match status" value="1"/>
</dbReference>
<dbReference type="Pfam" id="PF23397">
    <property type="entry name" value="DUF7104"/>
    <property type="match status" value="14"/>
</dbReference>
<dbReference type="InterPro" id="IPR002401">
    <property type="entry name" value="Cyt_P450_E_grp-I"/>
</dbReference>
<feature type="repeat" description="ANK" evidence="3">
    <location>
        <begin position="1432"/>
        <end position="1464"/>
    </location>
</feature>
<dbReference type="InterPro" id="IPR036770">
    <property type="entry name" value="Ankyrin_rpt-contain_sf"/>
</dbReference>
<evidence type="ECO:0000259" key="6">
    <source>
        <dbReference type="Pfam" id="PF24883"/>
    </source>
</evidence>
<comment type="caution">
    <text evidence="7">The sequence shown here is derived from an EMBL/GenBank/DDBJ whole genome shotgun (WGS) entry which is preliminary data.</text>
</comment>
<dbReference type="Pfam" id="PF12796">
    <property type="entry name" value="Ank_2"/>
    <property type="match status" value="2"/>
</dbReference>
<reference evidence="7 8" key="1">
    <citation type="submission" date="2023-04" db="EMBL/GenBank/DDBJ databases">
        <title>Colletotrichum tabacum stain YC1 causing leaf anthracnose on Nicotiana tabacum(L.) cv.</title>
        <authorList>
            <person name="Ji Z."/>
            <person name="Wang M."/>
            <person name="Zhang J."/>
            <person name="Wang N."/>
            <person name="Zhou Z."/>
        </authorList>
    </citation>
    <scope>NUCLEOTIDE SEQUENCE [LARGE SCALE GENOMIC DNA]</scope>
    <source>
        <strain evidence="7 8">YC1</strain>
    </source>
</reference>
<dbReference type="PANTHER" id="PTHR46082">
    <property type="entry name" value="ATP/GTP-BINDING PROTEIN-RELATED"/>
    <property type="match status" value="1"/>
</dbReference>
<feature type="repeat" description="ANK" evidence="3">
    <location>
        <begin position="1498"/>
        <end position="1530"/>
    </location>
</feature>
<keyword evidence="2" id="KW-0479">Metal-binding</keyword>
<dbReference type="PROSITE" id="PS50297">
    <property type="entry name" value="ANK_REP_REGION"/>
    <property type="match status" value="6"/>
</dbReference>
<dbReference type="PANTHER" id="PTHR46082:SF6">
    <property type="entry name" value="AAA+ ATPASE DOMAIN-CONTAINING PROTEIN-RELATED"/>
    <property type="match status" value="1"/>
</dbReference>